<gene>
    <name evidence="2" type="ORF">HINF_LOCUS56378</name>
    <name evidence="3" type="ORF">HINF_LOCUS62019</name>
</gene>
<sequence>MLLRVPAGVYVYDCHIKQVKSSRDYAYVVCNPLDDIYNQIQPLKFYFYTSSPSISPSVRFMPLNIQQIQFQPNIVQQPSNNLNSSQQLQSQKQNLIQPALTQQNNSQHNNTQTNYSQQNRNNYLNIQISQPQNNNQQIQSQLNNQNQTNNQNNISLIQQNNSQQNQTQTNNSQQNNNNSSQNYKCINSQQIYTNIISKQQNYFEINKQNQTNNQINDDISFFVSDQSQTSVYFKKLIEILQAPPKSLKAFKQNHQFDSIPNIGTVGAEVLQMYFGSVEELCECLFKENQKWKRFAIEQKETAKSVLKTFQ</sequence>
<reference evidence="2" key="1">
    <citation type="submission" date="2023-06" db="EMBL/GenBank/DDBJ databases">
        <authorList>
            <person name="Kurt Z."/>
        </authorList>
    </citation>
    <scope>NUCLEOTIDE SEQUENCE</scope>
</reference>
<proteinExistence type="predicted"/>
<dbReference type="AlphaFoldDB" id="A0AA86R9I9"/>
<organism evidence="2">
    <name type="scientific">Hexamita inflata</name>
    <dbReference type="NCBI Taxonomy" id="28002"/>
    <lineage>
        <taxon>Eukaryota</taxon>
        <taxon>Metamonada</taxon>
        <taxon>Diplomonadida</taxon>
        <taxon>Hexamitidae</taxon>
        <taxon>Hexamitinae</taxon>
        <taxon>Hexamita</taxon>
    </lineage>
</organism>
<keyword evidence="4" id="KW-1185">Reference proteome</keyword>
<comment type="caution">
    <text evidence="2">The sequence shown here is derived from an EMBL/GenBank/DDBJ whole genome shotgun (WGS) entry which is preliminary data.</text>
</comment>
<name>A0AA86R9I9_9EUKA</name>
<evidence type="ECO:0000313" key="3">
    <source>
        <dbReference type="EMBL" id="CAL6084054.1"/>
    </source>
</evidence>
<protein>
    <submittedName>
        <fullName evidence="3">Hypothetical_protein</fullName>
    </submittedName>
</protein>
<evidence type="ECO:0000256" key="1">
    <source>
        <dbReference type="SAM" id="MobiDB-lite"/>
    </source>
</evidence>
<evidence type="ECO:0000313" key="2">
    <source>
        <dbReference type="EMBL" id="CAI9968733.1"/>
    </source>
</evidence>
<dbReference type="EMBL" id="CAXDID020000376">
    <property type="protein sequence ID" value="CAL6084054.1"/>
    <property type="molecule type" value="Genomic_DNA"/>
</dbReference>
<dbReference type="EMBL" id="CATOUU010001047">
    <property type="protein sequence ID" value="CAI9968733.1"/>
    <property type="molecule type" value="Genomic_DNA"/>
</dbReference>
<dbReference type="Proteomes" id="UP001642409">
    <property type="component" value="Unassembled WGS sequence"/>
</dbReference>
<feature type="region of interest" description="Disordered" evidence="1">
    <location>
        <begin position="160"/>
        <end position="181"/>
    </location>
</feature>
<evidence type="ECO:0000313" key="4">
    <source>
        <dbReference type="Proteomes" id="UP001642409"/>
    </source>
</evidence>
<reference evidence="3 4" key="2">
    <citation type="submission" date="2024-07" db="EMBL/GenBank/DDBJ databases">
        <authorList>
            <person name="Akdeniz Z."/>
        </authorList>
    </citation>
    <scope>NUCLEOTIDE SEQUENCE [LARGE SCALE GENOMIC DNA]</scope>
</reference>
<accession>A0AA86R9I9</accession>